<sequence length="353" mass="38458">MTFFRATRAARLRLRHRTARFTTFFATIAFGLATCGAPLSAHAEGTLRIADQYGVVYLLLNVVRDQQLIEKEGRKEGLDIKVEWTQLSGGAAINDALLSGAIDIAAAGVGPLLTVWDRTHGRQNVKGVASLGNLPYYLVSNQPRVRSIADFTDKDRIAVPAVTVSVQSRILQMAAAKRWGDGAYDRLDKLTQAIPHPDATAAIVAGGTEITGHFGNPPFQEQELAGNPSAHIVLSSYDVLGGPSSATVLYATEKFRESNPKTYRAFVAALSDAAKFVAVHPGDAADIYLRVTHSKTDRALLLNIIRDPRVQFTIVPQNTFALAQFMHRVGAIRNEPKSWKDYFFDDPAIVNGS</sequence>
<reference evidence="3 4" key="1">
    <citation type="submission" date="2018-03" db="EMBL/GenBank/DDBJ databases">
        <title>Whole genome analyses suggest that Burkholderia sensu lato contains two further novel genera in the rhizoxinica-symbiotica group Mycetohabitans gen. nov., and Trinickia gen. nov.: implications for the evolution of diazotrophy and nodulation in the Burkholderiaceae.</title>
        <authorList>
            <person name="Estrada De Los Santos P."/>
            <person name="Palmer M."/>
            <person name="Chavez-Ramirez B."/>
            <person name="Steenkamp E.T."/>
            <person name="Hirsch A.M."/>
            <person name="Manyaka P."/>
            <person name="Maluk M."/>
            <person name="Lafos M."/>
            <person name="Crook M."/>
            <person name="Gross E."/>
            <person name="Simon M.F."/>
            <person name="Bueno Dos Reis Junior F."/>
            <person name="Poole P.S."/>
            <person name="Venter S.N."/>
            <person name="James E.K."/>
        </authorList>
    </citation>
    <scope>NUCLEOTIDE SEQUENCE [LARGE SCALE GENOMIC DNA]</scope>
    <source>
        <strain evidence="3 4">JPY-366</strain>
    </source>
</reference>
<comment type="caution">
    <text evidence="3">The sequence shown here is derived from an EMBL/GenBank/DDBJ whole genome shotgun (WGS) entry which is preliminary data.</text>
</comment>
<feature type="chain" id="PRO_5015655225" evidence="1">
    <location>
        <begin position="44"/>
        <end position="353"/>
    </location>
</feature>
<proteinExistence type="predicted"/>
<accession>A0A2T3XWU3</accession>
<dbReference type="PANTHER" id="PTHR30024">
    <property type="entry name" value="ALIPHATIC SULFONATES-BINDING PROTEIN-RELATED"/>
    <property type="match status" value="1"/>
</dbReference>
<evidence type="ECO:0000313" key="4">
    <source>
        <dbReference type="Proteomes" id="UP000240638"/>
    </source>
</evidence>
<dbReference type="Gene3D" id="3.40.190.10">
    <property type="entry name" value="Periplasmic binding protein-like II"/>
    <property type="match status" value="2"/>
</dbReference>
<dbReference type="PANTHER" id="PTHR30024:SF2">
    <property type="entry name" value="ABC TRANSPORTER SUBSTRATE-BINDING PROTEIN"/>
    <property type="match status" value="1"/>
</dbReference>
<protein>
    <submittedName>
        <fullName evidence="3">Nitrate ABC transporter substrate-binding protein</fullName>
    </submittedName>
</protein>
<feature type="signal peptide" evidence="1">
    <location>
        <begin position="1"/>
        <end position="43"/>
    </location>
</feature>
<dbReference type="Proteomes" id="UP000240638">
    <property type="component" value="Unassembled WGS sequence"/>
</dbReference>
<dbReference type="InterPro" id="IPR015168">
    <property type="entry name" value="SsuA/THI5"/>
</dbReference>
<dbReference type="RefSeq" id="WP_107150386.1">
    <property type="nucleotide sequence ID" value="NZ_PYUC01000004.1"/>
</dbReference>
<gene>
    <name evidence="3" type="ORF">C9I57_09610</name>
</gene>
<feature type="domain" description="SsuA/THI5-like" evidence="2">
    <location>
        <begin position="76"/>
        <end position="284"/>
    </location>
</feature>
<organism evidence="3 4">
    <name type="scientific">Trinickia symbiotica</name>
    <dbReference type="NCBI Taxonomy" id="863227"/>
    <lineage>
        <taxon>Bacteria</taxon>
        <taxon>Pseudomonadati</taxon>
        <taxon>Pseudomonadota</taxon>
        <taxon>Betaproteobacteria</taxon>
        <taxon>Burkholderiales</taxon>
        <taxon>Burkholderiaceae</taxon>
        <taxon>Trinickia</taxon>
    </lineage>
</organism>
<dbReference type="AlphaFoldDB" id="A0A2T3XWU3"/>
<dbReference type="SUPFAM" id="SSF53850">
    <property type="entry name" value="Periplasmic binding protein-like II"/>
    <property type="match status" value="1"/>
</dbReference>
<evidence type="ECO:0000313" key="3">
    <source>
        <dbReference type="EMBL" id="PTB20974.1"/>
    </source>
</evidence>
<dbReference type="EMBL" id="PYUC01000004">
    <property type="protein sequence ID" value="PTB20974.1"/>
    <property type="molecule type" value="Genomic_DNA"/>
</dbReference>
<evidence type="ECO:0000256" key="1">
    <source>
        <dbReference type="SAM" id="SignalP"/>
    </source>
</evidence>
<dbReference type="Pfam" id="PF09084">
    <property type="entry name" value="NMT1"/>
    <property type="match status" value="1"/>
</dbReference>
<evidence type="ECO:0000259" key="2">
    <source>
        <dbReference type="Pfam" id="PF09084"/>
    </source>
</evidence>
<keyword evidence="1" id="KW-0732">Signal</keyword>
<name>A0A2T3XWU3_9BURK</name>